<name>A0A9Q1DSC0_CONCO</name>
<evidence type="ECO:0000313" key="3">
    <source>
        <dbReference type="Proteomes" id="UP001152803"/>
    </source>
</evidence>
<accession>A0A9Q1DSC0</accession>
<evidence type="ECO:0000313" key="2">
    <source>
        <dbReference type="EMBL" id="KAJ8279532.1"/>
    </source>
</evidence>
<dbReference type="SUPFAM" id="SSF51182">
    <property type="entry name" value="RmlC-like cupins"/>
    <property type="match status" value="1"/>
</dbReference>
<dbReference type="AlphaFoldDB" id="A0A9Q1DSC0"/>
<feature type="compositionally biased region" description="Basic and acidic residues" evidence="1">
    <location>
        <begin position="285"/>
        <end position="316"/>
    </location>
</feature>
<feature type="region of interest" description="Disordered" evidence="1">
    <location>
        <begin position="1"/>
        <end position="22"/>
    </location>
</feature>
<dbReference type="InterPro" id="IPR014710">
    <property type="entry name" value="RmlC-like_jellyroll"/>
</dbReference>
<feature type="compositionally biased region" description="Polar residues" evidence="1">
    <location>
        <begin position="594"/>
        <end position="609"/>
    </location>
</feature>
<gene>
    <name evidence="2" type="ORF">COCON_G00065980</name>
</gene>
<dbReference type="EMBL" id="JAFJMO010000004">
    <property type="protein sequence ID" value="KAJ8279532.1"/>
    <property type="molecule type" value="Genomic_DNA"/>
</dbReference>
<feature type="compositionally biased region" description="Basic residues" evidence="1">
    <location>
        <begin position="325"/>
        <end position="336"/>
    </location>
</feature>
<organism evidence="2 3">
    <name type="scientific">Conger conger</name>
    <name type="common">Conger eel</name>
    <name type="synonym">Muraena conger</name>
    <dbReference type="NCBI Taxonomy" id="82655"/>
    <lineage>
        <taxon>Eukaryota</taxon>
        <taxon>Metazoa</taxon>
        <taxon>Chordata</taxon>
        <taxon>Craniata</taxon>
        <taxon>Vertebrata</taxon>
        <taxon>Euteleostomi</taxon>
        <taxon>Actinopterygii</taxon>
        <taxon>Neopterygii</taxon>
        <taxon>Teleostei</taxon>
        <taxon>Anguilliformes</taxon>
        <taxon>Congridae</taxon>
        <taxon>Conger</taxon>
    </lineage>
</organism>
<feature type="region of interest" description="Disordered" evidence="1">
    <location>
        <begin position="76"/>
        <end position="172"/>
    </location>
</feature>
<feature type="compositionally biased region" description="Low complexity" evidence="1">
    <location>
        <begin position="85"/>
        <end position="96"/>
    </location>
</feature>
<feature type="compositionally biased region" description="Basic and acidic residues" evidence="1">
    <location>
        <begin position="548"/>
        <end position="557"/>
    </location>
</feature>
<evidence type="ECO:0000256" key="1">
    <source>
        <dbReference type="SAM" id="MobiDB-lite"/>
    </source>
</evidence>
<protein>
    <recommendedName>
        <fullName evidence="4">Mif2/CENP-C cupin domain-containing protein</fullName>
    </recommendedName>
</protein>
<feature type="region of interest" description="Disordered" evidence="1">
    <location>
        <begin position="285"/>
        <end position="623"/>
    </location>
</feature>
<dbReference type="Proteomes" id="UP001152803">
    <property type="component" value="Unassembled WGS sequence"/>
</dbReference>
<proteinExistence type="predicted"/>
<feature type="compositionally biased region" description="Basic and acidic residues" evidence="1">
    <location>
        <begin position="502"/>
        <end position="512"/>
    </location>
</feature>
<feature type="compositionally biased region" description="Basic and acidic residues" evidence="1">
    <location>
        <begin position="571"/>
        <end position="585"/>
    </location>
</feature>
<reference evidence="2" key="1">
    <citation type="journal article" date="2023" name="Science">
        <title>Genome structures resolve the early diversification of teleost fishes.</title>
        <authorList>
            <person name="Parey E."/>
            <person name="Louis A."/>
            <person name="Montfort J."/>
            <person name="Bouchez O."/>
            <person name="Roques C."/>
            <person name="Iampietro C."/>
            <person name="Lluch J."/>
            <person name="Castinel A."/>
            <person name="Donnadieu C."/>
            <person name="Desvignes T."/>
            <person name="Floi Bucao C."/>
            <person name="Jouanno E."/>
            <person name="Wen M."/>
            <person name="Mejri S."/>
            <person name="Dirks R."/>
            <person name="Jansen H."/>
            <person name="Henkel C."/>
            <person name="Chen W.J."/>
            <person name="Zahm M."/>
            <person name="Cabau C."/>
            <person name="Klopp C."/>
            <person name="Thompson A.W."/>
            <person name="Robinson-Rechavi M."/>
            <person name="Braasch I."/>
            <person name="Lecointre G."/>
            <person name="Bobe J."/>
            <person name="Postlethwait J.H."/>
            <person name="Berthelot C."/>
            <person name="Roest Crollius H."/>
            <person name="Guiguen Y."/>
        </authorList>
    </citation>
    <scope>NUCLEOTIDE SEQUENCE</scope>
    <source>
        <strain evidence="2">Concon-B</strain>
    </source>
</reference>
<dbReference type="InterPro" id="IPR011051">
    <property type="entry name" value="RmlC_Cupin_sf"/>
</dbReference>
<sequence length="990" mass="110342">MDRNHSNLGRPPPKLRYFKSNERPYPCQTANVRNIEDCFELDSSSDAGSELSALSPLTKTLSEDSEVLGIMLLPVTETSESPLCSEKNPSENPSEEFVPEKVSSPLGLATEDSDGHGDGRARASPLLFEIEGEVPESGSTKIAQSKTDQLTRKDFDESSESELESPPKKIVLEKRPKVSTDCKEKIKESWDYDCEPSTTPVKSKDCPNLGEMHGNNIVSSEVKPLEEGRECSAFVLKLKDTGRSKSIGFRKETSPVPASHLEADEDFLILEDEILKSPRWFSFPKRTELKRNKLPHEDNREAVKHNKEGNAADENHSSPQNSKNKEKHSKGTKCKKTNAVCTVDQKTERKRVKSADERPLDIPATVQSKTTQNCLEGQENVVGHTERDTADVAEEDDVPVLLPSACSASDFEINEQADKKNKRNEKQKEKCPKVSRKKPVNQKKGEVAVPSSRPVTDVAPEGQKRGKRKRPKPEVLGLPEECEKRVVNGGDVDLGHDPSPYPDRHHAPTPEKKQKKSKEKQRRRHLESTVNHETDRVDTSPIISENETQQKGHEPGRRQRQKPGSWWLVNQEERAGSESQREVPAWHKQPGRRSGQSRQSAHQNRTSCAPSPLLEKQQRTVPHNQLCKESEGLVKSSLQLSRQKPVKKRTAKVLPKPHGALKSSQKAFQKSDDILSSAMPRLTPRNVRTSLASFGSIFTSGGAKTTTARHSASRKTVGLPIAELPSWEEQYVPSRPGRLSCDYCQGAGDYLTNDQNACIQALGTEPREGISPKYFTARSPSMTTYGKQTGGRNLAGDNRRFLQFDQLQSEVDVCKGFKSGPSSMIEVDERTMPSSQNAPHVLSEFQMCGAPLKPIALQVEDREDLVKWLKNVWSSPDGAEIITPEHFQWYAYRGRAMGFRSDLLYETFSNGKILLGSYMNKPLQVDNNAIYVYNILTSTVCVTINGVKKELSSGETFMIPCGHAYGMRNLTAEPAVLLYHRMVAESPDSG</sequence>
<keyword evidence="3" id="KW-1185">Reference proteome</keyword>
<dbReference type="OrthoDB" id="1939643at2759"/>
<comment type="caution">
    <text evidence="2">The sequence shown here is derived from an EMBL/GenBank/DDBJ whole genome shotgun (WGS) entry which is preliminary data.</text>
</comment>
<feature type="compositionally biased region" description="Basic and acidic residues" evidence="1">
    <location>
        <begin position="416"/>
        <end position="432"/>
    </location>
</feature>
<evidence type="ECO:0008006" key="4">
    <source>
        <dbReference type="Google" id="ProtNLM"/>
    </source>
</evidence>
<feature type="compositionally biased region" description="Basic residues" evidence="1">
    <location>
        <begin position="513"/>
        <end position="525"/>
    </location>
</feature>
<feature type="compositionally biased region" description="Basic and acidic residues" evidence="1">
    <location>
        <begin position="526"/>
        <end position="538"/>
    </location>
</feature>
<feature type="compositionally biased region" description="Polar residues" evidence="1">
    <location>
        <begin position="365"/>
        <end position="375"/>
    </location>
</feature>
<dbReference type="Gene3D" id="2.60.120.10">
    <property type="entry name" value="Jelly Rolls"/>
    <property type="match status" value="1"/>
</dbReference>
<feature type="compositionally biased region" description="Polar residues" evidence="1">
    <location>
        <begin position="137"/>
        <end position="148"/>
    </location>
</feature>